<proteinExistence type="predicted"/>
<dbReference type="Pfam" id="PF02518">
    <property type="entry name" value="HATPase_c"/>
    <property type="match status" value="1"/>
</dbReference>
<dbReference type="AlphaFoldDB" id="A0A6S6TQT8"/>
<dbReference type="InterPro" id="IPR050482">
    <property type="entry name" value="Sensor_HK_TwoCompSys"/>
</dbReference>
<dbReference type="PANTHER" id="PTHR24421">
    <property type="entry name" value="NITRATE/NITRITE SENSOR PROTEIN NARX-RELATED"/>
    <property type="match status" value="1"/>
</dbReference>
<feature type="transmembrane region" description="Helical" evidence="7">
    <location>
        <begin position="416"/>
        <end position="434"/>
    </location>
</feature>
<keyword evidence="6" id="KW-0175">Coiled coil</keyword>
<dbReference type="Gene3D" id="1.20.5.1930">
    <property type="match status" value="1"/>
</dbReference>
<dbReference type="Gene3D" id="3.30.565.10">
    <property type="entry name" value="Histidine kinase-like ATPase, C-terminal domain"/>
    <property type="match status" value="1"/>
</dbReference>
<keyword evidence="3" id="KW-0808">Transferase</keyword>
<feature type="transmembrane region" description="Helical" evidence="7">
    <location>
        <begin position="234"/>
        <end position="261"/>
    </location>
</feature>
<dbReference type="CDD" id="cd16917">
    <property type="entry name" value="HATPase_UhpB-NarQ-NarX-like"/>
    <property type="match status" value="1"/>
</dbReference>
<evidence type="ECO:0000256" key="3">
    <source>
        <dbReference type="ARBA" id="ARBA00022679"/>
    </source>
</evidence>
<feature type="transmembrane region" description="Helical" evidence="7">
    <location>
        <begin position="330"/>
        <end position="350"/>
    </location>
</feature>
<dbReference type="SMART" id="SM00387">
    <property type="entry name" value="HATPase_c"/>
    <property type="match status" value="1"/>
</dbReference>
<keyword evidence="7" id="KW-0812">Transmembrane</keyword>
<feature type="transmembrane region" description="Helical" evidence="7">
    <location>
        <begin position="268"/>
        <end position="288"/>
    </location>
</feature>
<comment type="catalytic activity">
    <reaction evidence="1">
        <text>ATP + protein L-histidine = ADP + protein N-phospho-L-histidine.</text>
        <dbReference type="EC" id="2.7.13.3"/>
    </reaction>
</comment>
<keyword evidence="4" id="KW-0418">Kinase</keyword>
<evidence type="ECO:0000256" key="6">
    <source>
        <dbReference type="SAM" id="Coils"/>
    </source>
</evidence>
<sequence>MNDTSVPSLKPLKPAFFQSDAGLSTLALLMMAVALFAVLKLSEVSFSLPGDSDSLTSSNKALIQLDTGQCPVSIEDKREIVNTTLQPLLWSCIEKIRTTAGNKIGYTVLPHEWRSDQRLPATSSSMRVLYSINYPIPFWPEGGWGLWNIAITGAGHNAAVFLNGKLLGWGGSFEQPVARNHTRPMLFPIPDGALQEGDNRFDIYVVSDLAQEGFLGEAYISPSELLGPAYQTYYFFRFTAAQMITLSMLVLSGFMCVLWFYRRQDVEYGLFALMGFFWSLHTLNQFVVNIPLSAYYWNVLMLAGLAGFFVCGILFIHCFLKQKYLINQRILLISIALMLAGLLVAPQDWLYLQMTFIWGPLMVLGGLYVLVATLLKLRENPGIELSALATAVAIIFLLVVHDQMLFWGGLPLYEGRLLHFGAPFLLLAFTWILLRRFVESLNSAEQYNTELRLLNQELESRVEEKSRRIAQSYEMIRQLGQEQVVQQERSRIMRDMHDGIGVYLTSILRQLEHEPVDRHHLKDSAHNALNDLRLMIDSLGSASTDLSAMLGMFRTRITRLVEACQVELEWGVDELPQVEEFGPERALNLLRILQEAVTNALKHSEASCIWLLATVETIEENQSHIIISVKDNGKGFIARDIPGNGLSNMQHRARKIKAGFSIDAGQEGTCVTVTLPVILPAS</sequence>
<keyword evidence="5" id="KW-0902">Two-component regulatory system</keyword>
<reference evidence="9" key="1">
    <citation type="submission" date="2020-01" db="EMBL/GenBank/DDBJ databases">
        <authorList>
            <person name="Meier V. D."/>
            <person name="Meier V D."/>
        </authorList>
    </citation>
    <scope>NUCLEOTIDE SEQUENCE</scope>
    <source>
        <strain evidence="9">HLG_WM_MAG_08</strain>
    </source>
</reference>
<feature type="transmembrane region" description="Helical" evidence="7">
    <location>
        <begin position="387"/>
        <end position="410"/>
    </location>
</feature>
<keyword evidence="7" id="KW-0472">Membrane</keyword>
<protein>
    <recommendedName>
        <fullName evidence="2">histidine kinase</fullName>
        <ecNumber evidence="2">2.7.13.3</ecNumber>
    </recommendedName>
</protein>
<keyword evidence="7" id="KW-1133">Transmembrane helix</keyword>
<feature type="transmembrane region" description="Helical" evidence="7">
    <location>
        <begin position="21"/>
        <end position="39"/>
    </location>
</feature>
<dbReference type="PANTHER" id="PTHR24421:SF10">
    <property type="entry name" value="NITRATE_NITRITE SENSOR PROTEIN NARQ"/>
    <property type="match status" value="1"/>
</dbReference>
<evidence type="ECO:0000259" key="8">
    <source>
        <dbReference type="SMART" id="SM00387"/>
    </source>
</evidence>
<feature type="transmembrane region" description="Helical" evidence="7">
    <location>
        <begin position="356"/>
        <end position="375"/>
    </location>
</feature>
<evidence type="ECO:0000256" key="2">
    <source>
        <dbReference type="ARBA" id="ARBA00012438"/>
    </source>
</evidence>
<gene>
    <name evidence="9" type="ORF">HELGO_WM53255</name>
</gene>
<dbReference type="GO" id="GO:0004673">
    <property type="term" value="F:protein histidine kinase activity"/>
    <property type="evidence" value="ECO:0007669"/>
    <property type="project" value="UniProtKB-EC"/>
</dbReference>
<dbReference type="InterPro" id="IPR003594">
    <property type="entry name" value="HATPase_dom"/>
</dbReference>
<dbReference type="GO" id="GO:0000160">
    <property type="term" value="P:phosphorelay signal transduction system"/>
    <property type="evidence" value="ECO:0007669"/>
    <property type="project" value="UniProtKB-KW"/>
</dbReference>
<organism evidence="9">
    <name type="scientific">uncultured Thiotrichaceae bacterium</name>
    <dbReference type="NCBI Taxonomy" id="298394"/>
    <lineage>
        <taxon>Bacteria</taxon>
        <taxon>Pseudomonadati</taxon>
        <taxon>Pseudomonadota</taxon>
        <taxon>Gammaproteobacteria</taxon>
        <taxon>Thiotrichales</taxon>
        <taxon>Thiotrichaceae</taxon>
        <taxon>environmental samples</taxon>
    </lineage>
</organism>
<name>A0A6S6TQT8_9GAMM</name>
<evidence type="ECO:0000256" key="7">
    <source>
        <dbReference type="SAM" id="Phobius"/>
    </source>
</evidence>
<evidence type="ECO:0000256" key="1">
    <source>
        <dbReference type="ARBA" id="ARBA00000085"/>
    </source>
</evidence>
<feature type="domain" description="Histidine kinase/HSP90-like ATPase" evidence="8">
    <location>
        <begin position="584"/>
        <end position="679"/>
    </location>
</feature>
<evidence type="ECO:0000256" key="4">
    <source>
        <dbReference type="ARBA" id="ARBA00022777"/>
    </source>
</evidence>
<feature type="coiled-coil region" evidence="6">
    <location>
        <begin position="441"/>
        <end position="475"/>
    </location>
</feature>
<dbReference type="SUPFAM" id="SSF55874">
    <property type="entry name" value="ATPase domain of HSP90 chaperone/DNA topoisomerase II/histidine kinase"/>
    <property type="match status" value="1"/>
</dbReference>
<dbReference type="EMBL" id="CACVAV010000314">
    <property type="protein sequence ID" value="CAA6820477.1"/>
    <property type="molecule type" value="Genomic_DNA"/>
</dbReference>
<accession>A0A6S6TQT8</accession>
<feature type="transmembrane region" description="Helical" evidence="7">
    <location>
        <begin position="294"/>
        <end position="318"/>
    </location>
</feature>
<evidence type="ECO:0000256" key="5">
    <source>
        <dbReference type="ARBA" id="ARBA00023012"/>
    </source>
</evidence>
<dbReference type="InterPro" id="IPR036890">
    <property type="entry name" value="HATPase_C_sf"/>
</dbReference>
<evidence type="ECO:0000313" key="9">
    <source>
        <dbReference type="EMBL" id="CAA6820477.1"/>
    </source>
</evidence>
<dbReference type="EC" id="2.7.13.3" evidence="2"/>